<dbReference type="PANTHER" id="PTHR12119">
    <property type="entry name" value="UBIQUINOL-CYTOCHROME C REDUCTASE COMPLEX UBIQUINONE-BINDING PROTEIN QP-C"/>
    <property type="match status" value="1"/>
</dbReference>
<dbReference type="OMA" id="QWAIERN"/>
<protein>
    <recommendedName>
        <fullName evidence="11">Cytochrome b-c1 complex subunit 8</fullName>
    </recommendedName>
    <alternativeName>
        <fullName evidence="11">Complex III subunit 8</fullName>
    </alternativeName>
</protein>
<feature type="transmembrane region" description="Helical" evidence="11">
    <location>
        <begin position="57"/>
        <end position="75"/>
    </location>
</feature>
<proteinExistence type="inferred from homology"/>
<dbReference type="GO" id="GO:0045275">
    <property type="term" value="C:respiratory chain complex III"/>
    <property type="evidence" value="ECO:0000318"/>
    <property type="project" value="GO_Central"/>
</dbReference>
<name>B6JUY1_SCHJY</name>
<evidence type="ECO:0000256" key="1">
    <source>
        <dbReference type="ARBA" id="ARBA00004434"/>
    </source>
</evidence>
<gene>
    <name evidence="13" type="primary">qcr8</name>
    <name evidence="12" type="ORF">SJAG_00080</name>
</gene>
<dbReference type="VEuPathDB" id="FungiDB:SJAG_00080"/>
<evidence type="ECO:0000256" key="7">
    <source>
        <dbReference type="ARBA" id="ARBA00022982"/>
    </source>
</evidence>
<evidence type="ECO:0000313" key="13">
    <source>
        <dbReference type="JaponicusDB" id="SJAG_00080"/>
    </source>
</evidence>
<keyword evidence="7 11" id="KW-0249">Electron transport</keyword>
<evidence type="ECO:0000256" key="5">
    <source>
        <dbReference type="ARBA" id="ARBA00022692"/>
    </source>
</evidence>
<comment type="subcellular location">
    <subcellularLocation>
        <location evidence="1 11">Mitochondrion inner membrane</location>
        <topology evidence="1 11">Single-pass membrane protein</topology>
    </subcellularLocation>
</comment>
<evidence type="ECO:0000256" key="3">
    <source>
        <dbReference type="ARBA" id="ARBA00022448"/>
    </source>
</evidence>
<evidence type="ECO:0000256" key="11">
    <source>
        <dbReference type="RuleBase" id="RU368118"/>
    </source>
</evidence>
<dbReference type="InterPro" id="IPR004205">
    <property type="entry name" value="Cyt_bc1_su8"/>
</dbReference>
<dbReference type="eggNOG" id="KOG4116">
    <property type="taxonomic scope" value="Eukaryota"/>
</dbReference>
<dbReference type="RefSeq" id="XP_002171378.1">
    <property type="nucleotide sequence ID" value="XM_002171342.2"/>
</dbReference>
<evidence type="ECO:0000313" key="12">
    <source>
        <dbReference type="EMBL" id="EEB05085.1"/>
    </source>
</evidence>
<keyword evidence="9 11" id="KW-0496">Mitochondrion</keyword>
<evidence type="ECO:0000256" key="2">
    <source>
        <dbReference type="ARBA" id="ARBA00007668"/>
    </source>
</evidence>
<dbReference type="InterPro" id="IPR036642">
    <property type="entry name" value="Cyt_bc1_su8_sf"/>
</dbReference>
<evidence type="ECO:0000256" key="10">
    <source>
        <dbReference type="ARBA" id="ARBA00023136"/>
    </source>
</evidence>
<evidence type="ECO:0000256" key="8">
    <source>
        <dbReference type="ARBA" id="ARBA00022989"/>
    </source>
</evidence>
<dbReference type="STRING" id="402676.B6JUY1"/>
<accession>B6JUY1</accession>
<dbReference type="Pfam" id="PF02939">
    <property type="entry name" value="UcrQ"/>
    <property type="match status" value="1"/>
</dbReference>
<keyword evidence="8 11" id="KW-1133">Transmembrane helix</keyword>
<dbReference type="Proteomes" id="UP000001744">
    <property type="component" value="Unassembled WGS sequence"/>
</dbReference>
<comment type="similarity">
    <text evidence="2 11">Belongs to the UQCRQ/QCR8 family.</text>
</comment>
<dbReference type="GO" id="GO:0005743">
    <property type="term" value="C:mitochondrial inner membrane"/>
    <property type="evidence" value="ECO:0007669"/>
    <property type="project" value="UniProtKB-SubCell"/>
</dbReference>
<dbReference type="FunFam" id="1.20.5.210:FF:000001">
    <property type="entry name" value="Cytochrome b-c1 complex subunit 8"/>
    <property type="match status" value="1"/>
</dbReference>
<dbReference type="GeneID" id="7051030"/>
<organism evidence="12 14">
    <name type="scientific">Schizosaccharomyces japonicus (strain yFS275 / FY16936)</name>
    <name type="common">Fission yeast</name>
    <dbReference type="NCBI Taxonomy" id="402676"/>
    <lineage>
        <taxon>Eukaryota</taxon>
        <taxon>Fungi</taxon>
        <taxon>Dikarya</taxon>
        <taxon>Ascomycota</taxon>
        <taxon>Taphrinomycotina</taxon>
        <taxon>Schizosaccharomycetes</taxon>
        <taxon>Schizosaccharomycetales</taxon>
        <taxon>Schizosaccharomycetaceae</taxon>
        <taxon>Schizosaccharomyces</taxon>
    </lineage>
</organism>
<keyword evidence="14" id="KW-1185">Reference proteome</keyword>
<evidence type="ECO:0000256" key="9">
    <source>
        <dbReference type="ARBA" id="ARBA00023128"/>
    </source>
</evidence>
<dbReference type="OrthoDB" id="6683853at2759"/>
<reference evidence="12 14" key="1">
    <citation type="journal article" date="2011" name="Science">
        <title>Comparative functional genomics of the fission yeasts.</title>
        <authorList>
            <person name="Rhind N."/>
            <person name="Chen Z."/>
            <person name="Yassour M."/>
            <person name="Thompson D.A."/>
            <person name="Haas B.J."/>
            <person name="Habib N."/>
            <person name="Wapinski I."/>
            <person name="Roy S."/>
            <person name="Lin M.F."/>
            <person name="Heiman D.I."/>
            <person name="Young S.K."/>
            <person name="Furuya K."/>
            <person name="Guo Y."/>
            <person name="Pidoux A."/>
            <person name="Chen H.M."/>
            <person name="Robbertse B."/>
            <person name="Goldberg J.M."/>
            <person name="Aoki K."/>
            <person name="Bayne E.H."/>
            <person name="Berlin A.M."/>
            <person name="Desjardins C.A."/>
            <person name="Dobbs E."/>
            <person name="Dukaj L."/>
            <person name="Fan L."/>
            <person name="FitzGerald M.G."/>
            <person name="French C."/>
            <person name="Gujja S."/>
            <person name="Hansen K."/>
            <person name="Keifenheim D."/>
            <person name="Levin J.Z."/>
            <person name="Mosher R.A."/>
            <person name="Mueller C.A."/>
            <person name="Pfiffner J."/>
            <person name="Priest M."/>
            <person name="Russ C."/>
            <person name="Smialowska A."/>
            <person name="Swoboda P."/>
            <person name="Sykes S.M."/>
            <person name="Vaughn M."/>
            <person name="Vengrova S."/>
            <person name="Yoder R."/>
            <person name="Zeng Q."/>
            <person name="Allshire R."/>
            <person name="Baulcombe D."/>
            <person name="Birren B.W."/>
            <person name="Brown W."/>
            <person name="Ekwall K."/>
            <person name="Kellis M."/>
            <person name="Leatherwood J."/>
            <person name="Levin H."/>
            <person name="Margalit H."/>
            <person name="Martienssen R."/>
            <person name="Nieduszynski C.A."/>
            <person name="Spatafora J.W."/>
            <person name="Friedman N."/>
            <person name="Dalgaard J.Z."/>
            <person name="Baumann P."/>
            <person name="Niki H."/>
            <person name="Regev A."/>
            <person name="Nusbaum C."/>
        </authorList>
    </citation>
    <scope>NUCLEOTIDE SEQUENCE [LARGE SCALE GENOMIC DNA]</scope>
    <source>
        <strain evidence="14">yFS275 / FY16936</strain>
    </source>
</reference>
<dbReference type="AlphaFoldDB" id="B6JUY1"/>
<keyword evidence="3 11" id="KW-0813">Transport</keyword>
<dbReference type="JaponicusDB" id="SJAG_00080">
    <property type="gene designation" value="qcr8"/>
</dbReference>
<dbReference type="HOGENOM" id="CLU_156007_0_1_1"/>
<evidence type="ECO:0000256" key="6">
    <source>
        <dbReference type="ARBA" id="ARBA00022792"/>
    </source>
</evidence>
<evidence type="ECO:0000256" key="4">
    <source>
        <dbReference type="ARBA" id="ARBA00022660"/>
    </source>
</evidence>
<keyword evidence="4 11" id="KW-0679">Respiratory chain</keyword>
<dbReference type="PANTHER" id="PTHR12119:SF2">
    <property type="entry name" value="CYTOCHROME B-C1 COMPLEX SUBUNIT 8"/>
    <property type="match status" value="1"/>
</dbReference>
<comment type="function">
    <text evidence="11">Component of the ubiquinol-cytochrome c oxidoreductase, a multisubunit transmembrane complex that is part of the mitochondrial electron transport chain which drives oxidative phosphorylation. The complex plays an important role in the uptake of multiple carbon sources present in different host niches.</text>
</comment>
<evidence type="ECO:0000313" key="14">
    <source>
        <dbReference type="Proteomes" id="UP000001744"/>
    </source>
</evidence>
<comment type="subunit">
    <text evidence="11">Component of the ubiquinol-cytochrome c oxidoreductase (cytochrome b-c1 complex, complex III, CIII), a multisubunit enzyme composed of 3 respiratory subunits cytochrome b, cytochrome c1 and Rieske protein, 2 core protein subunits, and additional low-molecular weight protein subunits. The complex exists as an obligatory dimer and forms supercomplexes (SCs) in the inner mitochondrial membrane with cytochrome c oxidase (complex IV, CIV).</text>
</comment>
<dbReference type="EMBL" id="KE651166">
    <property type="protein sequence ID" value="EEB05085.1"/>
    <property type="molecule type" value="Genomic_DNA"/>
</dbReference>
<dbReference type="GO" id="GO:0006122">
    <property type="term" value="P:mitochondrial electron transport, ubiquinol to cytochrome c"/>
    <property type="evidence" value="ECO:0000318"/>
    <property type="project" value="GO_Central"/>
</dbReference>
<dbReference type="Gene3D" id="1.20.5.210">
    <property type="entry name" value="Cytochrome b-c1 complex subunit 8"/>
    <property type="match status" value="1"/>
</dbReference>
<keyword evidence="5 11" id="KW-0812">Transmembrane</keyword>
<keyword evidence="6 11" id="KW-0999">Mitochondrion inner membrane</keyword>
<keyword evidence="10 11" id="KW-0472">Membrane</keyword>
<sequence length="94" mass="10514">MGHAPSGKTYLGWWGALGGPKQKGIITYTVSPFQQRPMAGLLSSSFRNGFRTFKSNALYILIPMGSVFYLMHWANKKNEYINSKKGVAETHHAH</sequence>
<dbReference type="SUPFAM" id="SSF81508">
    <property type="entry name" value="Ubiquinone-binding protein QP-C of cytochrome bc1 complex (Ubiquinol-cytochrome c reductase)"/>
    <property type="match status" value="1"/>
</dbReference>